<dbReference type="SUPFAM" id="SSF52141">
    <property type="entry name" value="Uracil-DNA glycosylase-like"/>
    <property type="match status" value="1"/>
</dbReference>
<dbReference type="Proteomes" id="UP000585437">
    <property type="component" value="Unassembled WGS sequence"/>
</dbReference>
<dbReference type="InterPro" id="IPR047124">
    <property type="entry name" value="HI_0220.2"/>
</dbReference>
<organism evidence="2 3">
    <name type="scientific">Rhizobium soli</name>
    <dbReference type="NCBI Taxonomy" id="424798"/>
    <lineage>
        <taxon>Bacteria</taxon>
        <taxon>Pseudomonadati</taxon>
        <taxon>Pseudomonadota</taxon>
        <taxon>Alphaproteobacteria</taxon>
        <taxon>Hyphomicrobiales</taxon>
        <taxon>Rhizobiaceae</taxon>
        <taxon>Rhizobium/Agrobacterium group</taxon>
        <taxon>Rhizobium</taxon>
    </lineage>
</organism>
<dbReference type="SMART" id="SM00987">
    <property type="entry name" value="UreE_C"/>
    <property type="match status" value="1"/>
</dbReference>
<reference evidence="2 3" key="1">
    <citation type="submission" date="2020-08" db="EMBL/GenBank/DDBJ databases">
        <title>The Agave Microbiome: Exploring the role of microbial communities in plant adaptations to desert environments.</title>
        <authorList>
            <person name="Partida-Martinez L.P."/>
        </authorList>
    </citation>
    <scope>NUCLEOTIDE SEQUENCE [LARGE SCALE GENOMIC DNA]</scope>
    <source>
        <strain evidence="2 3">AS3.12</strain>
    </source>
</reference>
<dbReference type="InterPro" id="IPR005122">
    <property type="entry name" value="Uracil-DNA_glycosylase-like"/>
</dbReference>
<dbReference type="CDD" id="cd10033">
    <property type="entry name" value="UDG_like"/>
    <property type="match status" value="1"/>
</dbReference>
<name>A0A7X0JHF6_9HYPH</name>
<dbReference type="Pfam" id="PF03167">
    <property type="entry name" value="UDG"/>
    <property type="match status" value="1"/>
</dbReference>
<evidence type="ECO:0000259" key="1">
    <source>
        <dbReference type="SMART" id="SM00986"/>
    </source>
</evidence>
<evidence type="ECO:0000313" key="2">
    <source>
        <dbReference type="EMBL" id="MBB6506832.1"/>
    </source>
</evidence>
<evidence type="ECO:0000313" key="3">
    <source>
        <dbReference type="Proteomes" id="UP000585437"/>
    </source>
</evidence>
<dbReference type="PANTHER" id="PTHR42160">
    <property type="entry name" value="URACIL-DNA GLYCOSYLASE SUPERFAMILY PROTEIN"/>
    <property type="match status" value="1"/>
</dbReference>
<dbReference type="EMBL" id="JACHBU010000001">
    <property type="protein sequence ID" value="MBB6506832.1"/>
    <property type="molecule type" value="Genomic_DNA"/>
</dbReference>
<dbReference type="PANTHER" id="PTHR42160:SF1">
    <property type="entry name" value="URACIL-DNA GLYCOSYLASE SUPERFAMILY PROTEIN"/>
    <property type="match status" value="1"/>
</dbReference>
<dbReference type="Gene3D" id="3.40.470.10">
    <property type="entry name" value="Uracil-DNA glycosylase-like domain"/>
    <property type="match status" value="1"/>
</dbReference>
<keyword evidence="3" id="KW-1185">Reference proteome</keyword>
<feature type="domain" description="Uracil-DNA glycosylase-like" evidence="1">
    <location>
        <begin position="41"/>
        <end position="204"/>
    </location>
</feature>
<comment type="caution">
    <text evidence="2">The sequence shown here is derived from an EMBL/GenBank/DDBJ whole genome shotgun (WGS) entry which is preliminary data.</text>
</comment>
<dbReference type="AlphaFoldDB" id="A0A7X0JHF6"/>
<dbReference type="SMART" id="SM00986">
    <property type="entry name" value="UDG"/>
    <property type="match status" value="1"/>
</dbReference>
<dbReference type="InterPro" id="IPR036895">
    <property type="entry name" value="Uracil-DNA_glycosylase-like_sf"/>
</dbReference>
<accession>A0A7X0JHF6</accession>
<protein>
    <submittedName>
        <fullName evidence="2">Uracil-DNA glycosylase</fullName>
    </submittedName>
</protein>
<sequence length="217" mass="24275">MVNGDPAFIASLAASIAQCRICRDHPLKGEANRLPHEPRPVAVLSATARVLIAGQAPGLSVHESGLPFNDASGNRLRDWMDVTREEFYDARRLAIVPMGFCFPGYDAKGSDLPPRKECAPAWRSQVMAAMPQIDTILVIGQYASAWHLGAQRKPSMTETVRNWRQYFFANEGPRVLPLPHPSWRNSGWLRKNPWFEAEVIPVLRHHVDSLVRGTNFA</sequence>
<proteinExistence type="predicted"/>
<gene>
    <name evidence="2" type="ORF">F4695_000151</name>
</gene>